<dbReference type="Proteomes" id="UP001054821">
    <property type="component" value="Chromosome 7"/>
</dbReference>
<evidence type="ECO:0000313" key="1">
    <source>
        <dbReference type="EMBL" id="KAI5317333.1"/>
    </source>
</evidence>
<keyword evidence="2" id="KW-1185">Reference proteome</keyword>
<proteinExistence type="predicted"/>
<sequence>MSSMRHEPKDLSQIQQSWSYRAQTKIKSVAGRILEAQSSSQQILISVDRLLGQKNCVINTSLLLVSSMPGKKPVNLVGPLYCAIPHFTIRMAQVLADPSMRS</sequence>
<dbReference type="AlphaFoldDB" id="A0AAD4YQX1"/>
<gene>
    <name evidence="1" type="ORF">L3X38_037040</name>
</gene>
<evidence type="ECO:0000313" key="2">
    <source>
        <dbReference type="Proteomes" id="UP001054821"/>
    </source>
</evidence>
<reference evidence="1 2" key="1">
    <citation type="journal article" date="2022" name="G3 (Bethesda)">
        <title>Whole-genome sequence and methylome profiling of the almond [Prunus dulcis (Mill.) D.A. Webb] cultivar 'Nonpareil'.</title>
        <authorList>
            <person name="D'Amico-Willman K.M."/>
            <person name="Ouma W.Z."/>
            <person name="Meulia T."/>
            <person name="Sideli G.M."/>
            <person name="Gradziel T.M."/>
            <person name="Fresnedo-Ramirez J."/>
        </authorList>
    </citation>
    <scope>NUCLEOTIDE SEQUENCE [LARGE SCALE GENOMIC DNA]</scope>
    <source>
        <strain evidence="1">Clone GOH B32 T37-40</strain>
    </source>
</reference>
<dbReference type="EMBL" id="JAJFAZ020000007">
    <property type="protein sequence ID" value="KAI5317333.1"/>
    <property type="molecule type" value="Genomic_DNA"/>
</dbReference>
<name>A0AAD4YQX1_PRUDU</name>
<organism evidence="1 2">
    <name type="scientific">Prunus dulcis</name>
    <name type="common">Almond</name>
    <name type="synonym">Amygdalus dulcis</name>
    <dbReference type="NCBI Taxonomy" id="3755"/>
    <lineage>
        <taxon>Eukaryota</taxon>
        <taxon>Viridiplantae</taxon>
        <taxon>Streptophyta</taxon>
        <taxon>Embryophyta</taxon>
        <taxon>Tracheophyta</taxon>
        <taxon>Spermatophyta</taxon>
        <taxon>Magnoliopsida</taxon>
        <taxon>eudicotyledons</taxon>
        <taxon>Gunneridae</taxon>
        <taxon>Pentapetalae</taxon>
        <taxon>rosids</taxon>
        <taxon>fabids</taxon>
        <taxon>Rosales</taxon>
        <taxon>Rosaceae</taxon>
        <taxon>Amygdaloideae</taxon>
        <taxon>Amygdaleae</taxon>
        <taxon>Prunus</taxon>
    </lineage>
</organism>
<comment type="caution">
    <text evidence="1">The sequence shown here is derived from an EMBL/GenBank/DDBJ whole genome shotgun (WGS) entry which is preliminary data.</text>
</comment>
<protein>
    <submittedName>
        <fullName evidence="1">Uncharacterized protein</fullName>
    </submittedName>
</protein>
<accession>A0AAD4YQX1</accession>